<organism evidence="1 2">
    <name type="scientific">Acetobacter ghanensis</name>
    <dbReference type="NCBI Taxonomy" id="431306"/>
    <lineage>
        <taxon>Bacteria</taxon>
        <taxon>Pseudomonadati</taxon>
        <taxon>Pseudomonadota</taxon>
        <taxon>Alphaproteobacteria</taxon>
        <taxon>Acetobacterales</taxon>
        <taxon>Acetobacteraceae</taxon>
        <taxon>Acetobacter</taxon>
    </lineage>
</organism>
<sequence>MLPMCFLRWILGTKKATLLGGFSSVFSDAYFLVAGDRI</sequence>
<name>A0A0U5F4N9_9PROT</name>
<accession>A0A0U5F4N9</accession>
<reference evidence="2" key="1">
    <citation type="submission" date="2014-09" db="EMBL/GenBank/DDBJ databases">
        <authorList>
            <person name="Illeghems K.G."/>
        </authorList>
    </citation>
    <scope>NUCLEOTIDE SEQUENCE [LARGE SCALE GENOMIC DNA]</scope>
    <source>
        <strain evidence="2">LMG 23848T</strain>
    </source>
</reference>
<evidence type="ECO:0000313" key="1">
    <source>
        <dbReference type="EMBL" id="CEF56309.1"/>
    </source>
</evidence>
<protein>
    <submittedName>
        <fullName evidence="1">Uncharacterized protein</fullName>
    </submittedName>
</protein>
<gene>
    <name evidence="1" type="ORF">AGA_1898</name>
</gene>
<dbReference type="EMBL" id="LN609302">
    <property type="protein sequence ID" value="CEF56309.1"/>
    <property type="molecule type" value="Genomic_DNA"/>
</dbReference>
<dbReference type="AlphaFoldDB" id="A0A0U5F4N9"/>
<evidence type="ECO:0000313" key="2">
    <source>
        <dbReference type="Proteomes" id="UP000068250"/>
    </source>
</evidence>
<dbReference type="Proteomes" id="UP000068250">
    <property type="component" value="Chromosome I"/>
</dbReference>
<proteinExistence type="predicted"/>